<feature type="signal peptide" evidence="2">
    <location>
        <begin position="1"/>
        <end position="31"/>
    </location>
</feature>
<feature type="domain" description="Xylose isomerase-like TIM barrel" evidence="3">
    <location>
        <begin position="79"/>
        <end position="295"/>
    </location>
</feature>
<gene>
    <name evidence="4" type="ORF">V5O49_00420</name>
</gene>
<feature type="chain" id="PRO_5045176645" evidence="2">
    <location>
        <begin position="32"/>
        <end position="315"/>
    </location>
</feature>
<evidence type="ECO:0000313" key="5">
    <source>
        <dbReference type="Proteomes" id="UP001310387"/>
    </source>
</evidence>
<dbReference type="PANTHER" id="PTHR12110:SF41">
    <property type="entry name" value="INOSOSE DEHYDRATASE"/>
    <property type="match status" value="1"/>
</dbReference>
<accession>A0ABU7Z274</accession>
<dbReference type="PANTHER" id="PTHR12110">
    <property type="entry name" value="HYDROXYPYRUVATE ISOMERASE"/>
    <property type="match status" value="1"/>
</dbReference>
<dbReference type="InterPro" id="IPR036237">
    <property type="entry name" value="Xyl_isomerase-like_sf"/>
</dbReference>
<evidence type="ECO:0000256" key="1">
    <source>
        <dbReference type="ARBA" id="ARBA00023277"/>
    </source>
</evidence>
<proteinExistence type="predicted"/>
<evidence type="ECO:0000313" key="4">
    <source>
        <dbReference type="EMBL" id="MEG3613579.1"/>
    </source>
</evidence>
<dbReference type="SUPFAM" id="SSF51658">
    <property type="entry name" value="Xylose isomerase-like"/>
    <property type="match status" value="1"/>
</dbReference>
<evidence type="ECO:0000256" key="2">
    <source>
        <dbReference type="SAM" id="SignalP"/>
    </source>
</evidence>
<dbReference type="Pfam" id="PF01261">
    <property type="entry name" value="AP_endonuc_2"/>
    <property type="match status" value="1"/>
</dbReference>
<dbReference type="InterPro" id="IPR050312">
    <property type="entry name" value="IolE/XylAMocC-like"/>
</dbReference>
<dbReference type="EMBL" id="JBAGLP010000095">
    <property type="protein sequence ID" value="MEG3613579.1"/>
    <property type="molecule type" value="Genomic_DNA"/>
</dbReference>
<dbReference type="GO" id="GO:0016853">
    <property type="term" value="F:isomerase activity"/>
    <property type="evidence" value="ECO:0007669"/>
    <property type="project" value="UniProtKB-KW"/>
</dbReference>
<dbReference type="Proteomes" id="UP001310387">
    <property type="component" value="Unassembled WGS sequence"/>
</dbReference>
<dbReference type="PROSITE" id="PS51318">
    <property type="entry name" value="TAT"/>
    <property type="match status" value="1"/>
</dbReference>
<evidence type="ECO:0000259" key="3">
    <source>
        <dbReference type="Pfam" id="PF01261"/>
    </source>
</evidence>
<comment type="caution">
    <text evidence="4">The sequence shown here is derived from an EMBL/GenBank/DDBJ whole genome shotgun (WGS) entry which is preliminary data.</text>
</comment>
<reference evidence="4" key="1">
    <citation type="journal article" date="2024" name="Antonie Van Leeuwenhoek">
        <title>Isoptericola haloaureus sp. nov., a dimorphic actinobacterium isolated from mangrove sediments of southeast India, implicating biosaline agricultural significance through nitrogen fixation and salt tolerance genes.</title>
        <authorList>
            <person name="Prathaban M."/>
            <person name="Prathiviraj R."/>
            <person name="Ravichandran M."/>
            <person name="Natarajan S.D."/>
            <person name="Sobanaa M."/>
            <person name="Hari Krishna Kumar S."/>
            <person name="Chandrasekar V."/>
            <person name="Selvin J."/>
        </authorList>
    </citation>
    <scope>NUCLEOTIDE SEQUENCE</scope>
    <source>
        <strain evidence="4">MP1014</strain>
    </source>
</reference>
<keyword evidence="4" id="KW-0413">Isomerase</keyword>
<protein>
    <submittedName>
        <fullName evidence="4">Sugar phosphate isomerase/epimerase</fullName>
    </submittedName>
</protein>
<dbReference type="InterPro" id="IPR013022">
    <property type="entry name" value="Xyl_isomerase-like_TIM-brl"/>
</dbReference>
<dbReference type="RefSeq" id="WP_332900484.1">
    <property type="nucleotide sequence ID" value="NZ_JBAGLP010000095.1"/>
</dbReference>
<reference evidence="4" key="2">
    <citation type="submission" date="2024-02" db="EMBL/GenBank/DDBJ databases">
        <authorList>
            <person name="Prathaban M."/>
            <person name="Mythili R."/>
            <person name="Sharmila Devi N."/>
            <person name="Sobanaa M."/>
            <person name="Prathiviraj R."/>
            <person name="Selvin J."/>
        </authorList>
    </citation>
    <scope>NUCLEOTIDE SEQUENCE</scope>
    <source>
        <strain evidence="4">MP1014</strain>
    </source>
</reference>
<dbReference type="Gene3D" id="3.20.20.150">
    <property type="entry name" value="Divalent-metal-dependent TIM barrel enzymes"/>
    <property type="match status" value="1"/>
</dbReference>
<organism evidence="4 5">
    <name type="scientific">Isoptericola haloaureus</name>
    <dbReference type="NCBI Taxonomy" id="1542902"/>
    <lineage>
        <taxon>Bacteria</taxon>
        <taxon>Bacillati</taxon>
        <taxon>Actinomycetota</taxon>
        <taxon>Actinomycetes</taxon>
        <taxon>Micrococcales</taxon>
        <taxon>Promicromonosporaceae</taxon>
        <taxon>Isoptericola</taxon>
    </lineage>
</organism>
<keyword evidence="2" id="KW-0732">Signal</keyword>
<keyword evidence="5" id="KW-1185">Reference proteome</keyword>
<dbReference type="InterPro" id="IPR006311">
    <property type="entry name" value="TAT_signal"/>
</dbReference>
<keyword evidence="1" id="KW-0119">Carbohydrate metabolism</keyword>
<name>A0ABU7Z274_9MICO</name>
<sequence length="315" mass="34277">MTTHKTRRLFATTAAGALLAAGLFGAGAANAVPDHPHGDDYPGEGQGRTVPANKIGIQLFSYLGWQRDIGVDGVIDGLEEVGLRNVEGFGTPGGFFSSYGDYSASEFRTELRDHGMHIPSSHGSTNEETFDTTLELAKDFGQKHVGSGGFAAPGIGGGYENVIATAETMNRLGERSVKNGTGKFFGHNHAGEFQTMYEVPETGEMKSAWHILEENTDPRYVAFEVDVYWAVSAGVDVVELLETYGDRIDLLHIKDGHAPYTRDTLTDVGEGDIDWAPILRAAHGKIDYYILERDGAPNSIEFAQDSFEYLSTLRY</sequence>